<evidence type="ECO:0000313" key="2">
    <source>
        <dbReference type="EMBL" id="CAD8217350.1"/>
    </source>
</evidence>
<accession>A0A7R9SWP6</accession>
<dbReference type="GO" id="GO:0019379">
    <property type="term" value="P:sulfate assimilation, phosphoadenylyl sulfate reduction by phosphoadenylyl-sulfate reductase (thioredoxin)"/>
    <property type="evidence" value="ECO:0007669"/>
    <property type="project" value="TreeGrafter"/>
</dbReference>
<dbReference type="PANTHER" id="PTHR46509">
    <property type="entry name" value="PHOSPHOADENOSINE PHOSPHOSULFATE REDUCTASE"/>
    <property type="match status" value="1"/>
</dbReference>
<dbReference type="InterPro" id="IPR014729">
    <property type="entry name" value="Rossmann-like_a/b/a_fold"/>
</dbReference>
<dbReference type="Pfam" id="PF01507">
    <property type="entry name" value="PAPS_reduct"/>
    <property type="match status" value="1"/>
</dbReference>
<dbReference type="SUPFAM" id="SSF52833">
    <property type="entry name" value="Thioredoxin-like"/>
    <property type="match status" value="1"/>
</dbReference>
<dbReference type="InterPro" id="IPR013766">
    <property type="entry name" value="Thioredoxin_domain"/>
</dbReference>
<dbReference type="GO" id="GO:0004604">
    <property type="term" value="F:phosphoadenylyl-sulfate reductase (thioredoxin) activity"/>
    <property type="evidence" value="ECO:0007669"/>
    <property type="project" value="TreeGrafter"/>
</dbReference>
<dbReference type="AlphaFoldDB" id="A0A7R9SWP6"/>
<name>A0A7R9SWP6_9CHLO</name>
<dbReference type="Pfam" id="PF00085">
    <property type="entry name" value="Thioredoxin"/>
    <property type="match status" value="1"/>
</dbReference>
<dbReference type="SUPFAM" id="SSF52402">
    <property type="entry name" value="Adenine nucleotide alpha hydrolases-like"/>
    <property type="match status" value="1"/>
</dbReference>
<organism evidence="2">
    <name type="scientific">Pycnococcus provasolii</name>
    <dbReference type="NCBI Taxonomy" id="41880"/>
    <lineage>
        <taxon>Eukaryota</taxon>
        <taxon>Viridiplantae</taxon>
        <taxon>Chlorophyta</taxon>
        <taxon>Pseudoscourfieldiophyceae</taxon>
        <taxon>Pseudoscourfieldiales</taxon>
        <taxon>Pycnococcaceae</taxon>
        <taxon>Pycnococcus</taxon>
    </lineage>
</organism>
<dbReference type="PANTHER" id="PTHR46509:SF2">
    <property type="entry name" value="PHOSPHOADENOSINE PHOSPHOSULFATE REDUCTASE"/>
    <property type="match status" value="1"/>
</dbReference>
<dbReference type="GO" id="GO:0005737">
    <property type="term" value="C:cytoplasm"/>
    <property type="evidence" value="ECO:0007669"/>
    <property type="project" value="TreeGrafter"/>
</dbReference>
<dbReference type="InterPro" id="IPR036249">
    <property type="entry name" value="Thioredoxin-like_sf"/>
</dbReference>
<gene>
    <name evidence="2" type="ORF">PPRO1472_LOCUS791</name>
</gene>
<feature type="domain" description="Thioredoxin" evidence="1">
    <location>
        <begin position="286"/>
        <end position="414"/>
    </location>
</feature>
<proteinExistence type="predicted"/>
<sequence length="415" mass="47020">MFAPAAPHRCARRTMLRGGSERSRRFRRNASTTQEEISSWVEKARVSRLQHLEEQASTTIRKAVEAASGEPIAFPCALIAGDVIMLELMHRLGYLTSGAIKVLFIDTFHLFPETLEFLADVEQRYGFKAQVFKAAGCNTKDDYDEMYGADLWKEDIEECDKICKVEPFSRALRTVGAVTMFNGRRRDHGKERAHLEIIEEAAVAGGMIKVQPLVYWEFRDIFDFAKRESVKLHPLHDDGYPSLGDAKDTVRVDRDKWFEYAGERSGRFVGLVNKDGSAKSECGIHVDGAIRDAERDLWETDKGSHVKLWEVPHVIEALEGTNDDNSTLLVVYAPWCKYCQAMEDAFEDLAATPPANVTVAKLRGDAVRDFVEEKLMTKSFPSIYFIDNVGEYVRYESETRTPEAISAWVAEQNLE</sequence>
<dbReference type="InterPro" id="IPR002500">
    <property type="entry name" value="PAPS_reduct_dom"/>
</dbReference>
<dbReference type="Gene3D" id="3.40.30.10">
    <property type="entry name" value="Glutaredoxin"/>
    <property type="match status" value="1"/>
</dbReference>
<dbReference type="NCBIfam" id="NF002537">
    <property type="entry name" value="PRK02090.1"/>
    <property type="match status" value="1"/>
</dbReference>
<dbReference type="EMBL" id="HBDW01001159">
    <property type="protein sequence ID" value="CAD8217350.1"/>
    <property type="molecule type" value="Transcribed_RNA"/>
</dbReference>
<protein>
    <recommendedName>
        <fullName evidence="1">Thioredoxin domain-containing protein</fullName>
    </recommendedName>
</protein>
<dbReference type="CDD" id="cd23945">
    <property type="entry name" value="PAPS_reductase"/>
    <property type="match status" value="1"/>
</dbReference>
<evidence type="ECO:0000259" key="1">
    <source>
        <dbReference type="PROSITE" id="PS51352"/>
    </source>
</evidence>
<dbReference type="PROSITE" id="PS51352">
    <property type="entry name" value="THIOREDOXIN_2"/>
    <property type="match status" value="1"/>
</dbReference>
<dbReference type="Gene3D" id="3.40.50.620">
    <property type="entry name" value="HUPs"/>
    <property type="match status" value="1"/>
</dbReference>
<reference evidence="2" key="1">
    <citation type="submission" date="2021-01" db="EMBL/GenBank/DDBJ databases">
        <authorList>
            <person name="Corre E."/>
            <person name="Pelletier E."/>
            <person name="Niang G."/>
            <person name="Scheremetjew M."/>
            <person name="Finn R."/>
            <person name="Kale V."/>
            <person name="Holt S."/>
            <person name="Cochrane G."/>
            <person name="Meng A."/>
            <person name="Brown T."/>
            <person name="Cohen L."/>
        </authorList>
    </citation>
    <scope>NUCLEOTIDE SEQUENCE</scope>
    <source>
        <strain evidence="2">RCC251</strain>
    </source>
</reference>